<dbReference type="Gene3D" id="1.10.418.70">
    <property type="entry name" value="Intraflagellar transport protein 81, N-terminal domain"/>
    <property type="match status" value="1"/>
</dbReference>
<evidence type="ECO:0000256" key="12">
    <source>
        <dbReference type="ARBA" id="ARBA00043983"/>
    </source>
</evidence>
<evidence type="ECO:0000256" key="1">
    <source>
        <dbReference type="ARBA" id="ARBA00004120"/>
    </source>
</evidence>
<dbReference type="GO" id="GO:0042073">
    <property type="term" value="P:intraciliary transport"/>
    <property type="evidence" value="ECO:0007669"/>
    <property type="project" value="InterPro"/>
</dbReference>
<evidence type="ECO:0000256" key="10">
    <source>
        <dbReference type="ARBA" id="ARBA00023212"/>
    </source>
</evidence>
<dbReference type="AlphaFoldDB" id="A0A8J4WXD6"/>
<comment type="function">
    <text evidence="13">Component of the intraflagellar transport (IFT) complex B: together with IFT74, forms a tubulin-binding module that specifically mediates transport of tubulin within the cilium. Binds tubulin via its CH (calponin-homology)-like region. Required for ciliogenesis. Required for proper regulation of SHH signaling. Plays an important role during spermatogenesis by modulating the assembly and elongation of the sperm flagella.</text>
</comment>
<proteinExistence type="inferred from homology"/>
<keyword evidence="19" id="KW-1185">Reference proteome</keyword>
<keyword evidence="9" id="KW-0969">Cilium</keyword>
<comment type="caution">
    <text evidence="18">The sequence shown here is derived from an EMBL/GenBank/DDBJ whole genome shotgun (WGS) entry which is preliminary data.</text>
</comment>
<protein>
    <recommendedName>
        <fullName evidence="14">Intraflagellar transport protein 81 homolog</fullName>
    </recommendedName>
    <alternativeName>
        <fullName evidence="15">Carnitine deficiency-associated protein expressed in ventricle 1</fullName>
    </alternativeName>
</protein>
<sequence length="533" mass="61327">MSETMRFITQQLNEEPFNKNLNLISFDSLESPQLIQLISDVIAEIDPKRKVDIREESVDQTAIRIYEALRVYRYKCPTQPQKLSSFREGLVTGDKTVVYPILEWLLQRIPELKKRAYLARFLVKVHVPDIFMQDEEICSLFRQYTTLIESFKDAHRKLDSLKTGGLSTSEVKRDISLMQDEKSQLQKRVERVKKKLETFPTSAKMFEVAKKLRLEKEKESKVTKQIQDHKAMILSMDQRVQRMQQQLMELRKAAAGSSPELLLQRLEEETKINQYMVSNKLPRELDLVKKHIEDLSRVVSQPAMTQQFLDQLTEKLREINSQSSRLVEKRMASKEPLDDKVSMFRQQAGIVSRKKAAAAEALTVARDNLNVIERRIGETRVQLAQVGGHPEGSSGGSGDAACKAVMNALIADPTAPRADEFQRYVVRLRSKNTVYKQKRAQLSELRAERSILTRTAERLRNEETQSRQALAVVEAAQGISGYWDTQSTLEKVNKYNTCNFHFFHDQVVLQLEQSSFGLISRLKIVYIALALHI</sequence>
<name>A0A8J4WXD6_9TREM</name>
<dbReference type="Pfam" id="PF18383">
    <property type="entry name" value="IFT81_CH"/>
    <property type="match status" value="1"/>
</dbReference>
<keyword evidence="7" id="KW-0007">Acetylation</keyword>
<keyword evidence="10" id="KW-0206">Cytoskeleton</keyword>
<dbReference type="PANTHER" id="PTHR15614">
    <property type="entry name" value="INTRAFLAGELLAR TRANSPORT PROTEIN 81 HOMOLOG"/>
    <property type="match status" value="1"/>
</dbReference>
<dbReference type="OrthoDB" id="276029at2759"/>
<dbReference type="InterPro" id="IPR043016">
    <property type="entry name" value="IFT81_N_sf"/>
</dbReference>
<feature type="domain" description="IFT81 calponin homology" evidence="17">
    <location>
        <begin position="3"/>
        <end position="125"/>
    </location>
</feature>
<keyword evidence="3" id="KW-0597">Phosphoprotein</keyword>
<dbReference type="GO" id="GO:0030992">
    <property type="term" value="C:intraciliary transport particle B"/>
    <property type="evidence" value="ECO:0007669"/>
    <property type="project" value="InterPro"/>
</dbReference>
<evidence type="ECO:0000256" key="3">
    <source>
        <dbReference type="ARBA" id="ARBA00022553"/>
    </source>
</evidence>
<dbReference type="InterPro" id="IPR041146">
    <property type="entry name" value="IFT81_CH"/>
</dbReference>
<dbReference type="GO" id="GO:0060271">
    <property type="term" value="P:cilium assembly"/>
    <property type="evidence" value="ECO:0007669"/>
    <property type="project" value="InterPro"/>
</dbReference>
<keyword evidence="11" id="KW-0966">Cell projection</keyword>
<evidence type="ECO:0000256" key="6">
    <source>
        <dbReference type="ARBA" id="ARBA00022871"/>
    </source>
</evidence>
<keyword evidence="8 16" id="KW-0175">Coiled coil</keyword>
<keyword evidence="6" id="KW-0744">Spermatogenesis</keyword>
<keyword evidence="5" id="KW-0970">Cilium biogenesis/degradation</keyword>
<dbReference type="Proteomes" id="UP000748531">
    <property type="component" value="Unassembled WGS sequence"/>
</dbReference>
<evidence type="ECO:0000259" key="17">
    <source>
        <dbReference type="Pfam" id="PF18383"/>
    </source>
</evidence>
<organism evidence="18 19">
    <name type="scientific">Paragonimus heterotremus</name>
    <dbReference type="NCBI Taxonomy" id="100268"/>
    <lineage>
        <taxon>Eukaryota</taxon>
        <taxon>Metazoa</taxon>
        <taxon>Spiralia</taxon>
        <taxon>Lophotrochozoa</taxon>
        <taxon>Platyhelminthes</taxon>
        <taxon>Trematoda</taxon>
        <taxon>Digenea</taxon>
        <taxon>Plagiorchiida</taxon>
        <taxon>Troglotremata</taxon>
        <taxon>Troglotrematidae</taxon>
        <taxon>Paragonimus</taxon>
    </lineage>
</organism>
<evidence type="ECO:0000256" key="14">
    <source>
        <dbReference type="ARBA" id="ARBA00073058"/>
    </source>
</evidence>
<evidence type="ECO:0000256" key="2">
    <source>
        <dbReference type="ARBA" id="ARBA00022490"/>
    </source>
</evidence>
<gene>
    <name evidence="18" type="ORF">PHET_06780</name>
</gene>
<reference evidence="18" key="1">
    <citation type="submission" date="2019-05" db="EMBL/GenBank/DDBJ databases">
        <title>Annotation for the trematode Paragonimus heterotremus.</title>
        <authorList>
            <person name="Choi Y.-J."/>
        </authorList>
    </citation>
    <scope>NUCLEOTIDE SEQUENCE</scope>
    <source>
        <strain evidence="18">LC</strain>
    </source>
</reference>
<dbReference type="InterPro" id="IPR029600">
    <property type="entry name" value="IFT81"/>
</dbReference>
<evidence type="ECO:0000313" key="19">
    <source>
        <dbReference type="Proteomes" id="UP000748531"/>
    </source>
</evidence>
<dbReference type="GO" id="GO:0007283">
    <property type="term" value="P:spermatogenesis"/>
    <property type="evidence" value="ECO:0007669"/>
    <property type="project" value="UniProtKB-KW"/>
</dbReference>
<feature type="coiled-coil region" evidence="16">
    <location>
        <begin position="428"/>
        <end position="462"/>
    </location>
</feature>
<evidence type="ECO:0000256" key="16">
    <source>
        <dbReference type="SAM" id="Coils"/>
    </source>
</evidence>
<dbReference type="PANTHER" id="PTHR15614:SF2">
    <property type="entry name" value="INTRAFLAGELLAR TRANSPORT PROTEIN 81 HOMOLOG"/>
    <property type="match status" value="1"/>
</dbReference>
<keyword evidence="2" id="KW-0963">Cytoplasm</keyword>
<accession>A0A8J4WXD6</accession>
<evidence type="ECO:0000256" key="7">
    <source>
        <dbReference type="ARBA" id="ARBA00022990"/>
    </source>
</evidence>
<evidence type="ECO:0000256" key="4">
    <source>
        <dbReference type="ARBA" id="ARBA00022782"/>
    </source>
</evidence>
<evidence type="ECO:0000313" key="18">
    <source>
        <dbReference type="EMBL" id="KAF5399607.1"/>
    </source>
</evidence>
<evidence type="ECO:0000256" key="8">
    <source>
        <dbReference type="ARBA" id="ARBA00023054"/>
    </source>
</evidence>
<dbReference type="GO" id="GO:0015631">
    <property type="term" value="F:tubulin binding"/>
    <property type="evidence" value="ECO:0007669"/>
    <property type="project" value="InterPro"/>
</dbReference>
<evidence type="ECO:0000256" key="9">
    <source>
        <dbReference type="ARBA" id="ARBA00023069"/>
    </source>
</evidence>
<comment type="subcellular location">
    <subcellularLocation>
        <location evidence="1">Cytoplasm</location>
        <location evidence="1">Cytoskeleton</location>
        <location evidence="1">Cilium basal body</location>
    </subcellularLocation>
</comment>
<evidence type="ECO:0000256" key="5">
    <source>
        <dbReference type="ARBA" id="ARBA00022794"/>
    </source>
</evidence>
<comment type="similarity">
    <text evidence="12">Belongs to the IFT81 family.</text>
</comment>
<evidence type="ECO:0000256" key="15">
    <source>
        <dbReference type="ARBA" id="ARBA00079903"/>
    </source>
</evidence>
<dbReference type="GO" id="GO:0036064">
    <property type="term" value="C:ciliary basal body"/>
    <property type="evidence" value="ECO:0007669"/>
    <property type="project" value="TreeGrafter"/>
</dbReference>
<evidence type="ECO:0000256" key="11">
    <source>
        <dbReference type="ARBA" id="ARBA00023273"/>
    </source>
</evidence>
<feature type="coiled-coil region" evidence="16">
    <location>
        <begin position="226"/>
        <end position="253"/>
    </location>
</feature>
<keyword evidence="4" id="KW-0221">Differentiation</keyword>
<dbReference type="EMBL" id="LUCH01003891">
    <property type="protein sequence ID" value="KAF5399607.1"/>
    <property type="molecule type" value="Genomic_DNA"/>
</dbReference>
<evidence type="ECO:0000256" key="13">
    <source>
        <dbReference type="ARBA" id="ARBA00055755"/>
    </source>
</evidence>
<dbReference type="GO" id="GO:0030154">
    <property type="term" value="P:cell differentiation"/>
    <property type="evidence" value="ECO:0007669"/>
    <property type="project" value="UniProtKB-KW"/>
</dbReference>
<dbReference type="FunFam" id="1.10.418.70:FF:000001">
    <property type="entry name" value="Intraflagellar transport protein 81 homolog"/>
    <property type="match status" value="1"/>
</dbReference>